<dbReference type="AlphaFoldDB" id="A0A319DZX4"/>
<gene>
    <name evidence="2" type="ORF">BO78DRAFT_196981</name>
</gene>
<sequence>MCHRLPMQPFYQASGDRLASSTTDGCPHQTFLLDHPRKAKKKEKKKKEKKRKRKRKEKKRKQWHHPPPKGSVGYGVLGYPFYFPLSPALSFHWGLEIESWSRREKRHWQRRTKLRLGFGAGAACRCAPFPKGPNGRETEVQGVATEQCLKTSGVILCPEPLPHQTLRGSNCRRTEMSEARGSLAYTALAFLPWTGPELLRGC</sequence>
<feature type="region of interest" description="Disordered" evidence="1">
    <location>
        <begin position="16"/>
        <end position="69"/>
    </location>
</feature>
<organism evidence="2 3">
    <name type="scientific">Aspergillus sclerotiicarbonarius (strain CBS 121057 / IBT 28362)</name>
    <dbReference type="NCBI Taxonomy" id="1448318"/>
    <lineage>
        <taxon>Eukaryota</taxon>
        <taxon>Fungi</taxon>
        <taxon>Dikarya</taxon>
        <taxon>Ascomycota</taxon>
        <taxon>Pezizomycotina</taxon>
        <taxon>Eurotiomycetes</taxon>
        <taxon>Eurotiomycetidae</taxon>
        <taxon>Eurotiales</taxon>
        <taxon>Aspergillaceae</taxon>
        <taxon>Aspergillus</taxon>
        <taxon>Aspergillus subgen. Circumdati</taxon>
    </lineage>
</organism>
<keyword evidence="3" id="KW-1185">Reference proteome</keyword>
<dbReference type="EMBL" id="KZ826381">
    <property type="protein sequence ID" value="PYI03371.1"/>
    <property type="molecule type" value="Genomic_DNA"/>
</dbReference>
<protein>
    <submittedName>
        <fullName evidence="2">Uncharacterized protein</fullName>
    </submittedName>
</protein>
<evidence type="ECO:0000313" key="2">
    <source>
        <dbReference type="EMBL" id="PYI03371.1"/>
    </source>
</evidence>
<feature type="compositionally biased region" description="Basic residues" evidence="1">
    <location>
        <begin position="37"/>
        <end position="67"/>
    </location>
</feature>
<reference evidence="2 3" key="1">
    <citation type="submission" date="2018-02" db="EMBL/GenBank/DDBJ databases">
        <title>The genomes of Aspergillus section Nigri reveals drivers in fungal speciation.</title>
        <authorList>
            <consortium name="DOE Joint Genome Institute"/>
            <person name="Vesth T.C."/>
            <person name="Nybo J."/>
            <person name="Theobald S."/>
            <person name="Brandl J."/>
            <person name="Frisvad J.C."/>
            <person name="Nielsen K.F."/>
            <person name="Lyhne E.K."/>
            <person name="Kogle M.E."/>
            <person name="Kuo A."/>
            <person name="Riley R."/>
            <person name="Clum A."/>
            <person name="Nolan M."/>
            <person name="Lipzen A."/>
            <person name="Salamov A."/>
            <person name="Henrissat B."/>
            <person name="Wiebenga A."/>
            <person name="De vries R.P."/>
            <person name="Grigoriev I.V."/>
            <person name="Mortensen U.H."/>
            <person name="Andersen M.R."/>
            <person name="Baker S.E."/>
        </authorList>
    </citation>
    <scope>NUCLEOTIDE SEQUENCE [LARGE SCALE GENOMIC DNA]</scope>
    <source>
        <strain evidence="2 3">CBS 121057</strain>
    </source>
</reference>
<evidence type="ECO:0000256" key="1">
    <source>
        <dbReference type="SAM" id="MobiDB-lite"/>
    </source>
</evidence>
<dbReference type="OrthoDB" id="10522247at2759"/>
<accession>A0A319DZX4</accession>
<proteinExistence type="predicted"/>
<dbReference type="VEuPathDB" id="FungiDB:BO78DRAFT_196981"/>
<name>A0A319DZX4_ASPSB</name>
<dbReference type="Proteomes" id="UP000248423">
    <property type="component" value="Unassembled WGS sequence"/>
</dbReference>
<evidence type="ECO:0000313" key="3">
    <source>
        <dbReference type="Proteomes" id="UP000248423"/>
    </source>
</evidence>